<protein>
    <recommendedName>
        <fullName evidence="1">Parvulin-like PPIase</fullName>
    </recommendedName>
    <alternativeName>
        <fullName evidence="7">Peptidyl-prolyl cis-trans isomerase plp</fullName>
    </alternativeName>
    <alternativeName>
        <fullName evidence="8">Rotamase plp</fullName>
    </alternativeName>
</protein>
<dbReference type="InterPro" id="IPR015391">
    <property type="entry name" value="SurA_N"/>
</dbReference>
<dbReference type="InterPro" id="IPR006311">
    <property type="entry name" value="TAT_signal"/>
</dbReference>
<accession>A0A7X6GYG5</accession>
<dbReference type="InterPro" id="IPR046357">
    <property type="entry name" value="PPIase_dom_sf"/>
</dbReference>
<dbReference type="GO" id="GO:0003755">
    <property type="term" value="F:peptidyl-prolyl cis-trans isomerase activity"/>
    <property type="evidence" value="ECO:0007669"/>
    <property type="project" value="UniProtKB-KW"/>
</dbReference>
<evidence type="ECO:0000256" key="8">
    <source>
        <dbReference type="ARBA" id="ARBA00031484"/>
    </source>
</evidence>
<name>A0A7X6GYG5_9RHOB</name>
<evidence type="ECO:0000256" key="3">
    <source>
        <dbReference type="ARBA" id="ARBA00022764"/>
    </source>
</evidence>
<dbReference type="PROSITE" id="PS51318">
    <property type="entry name" value="TAT"/>
    <property type="match status" value="1"/>
</dbReference>
<dbReference type="EMBL" id="JAAZQQ010000002">
    <property type="protein sequence ID" value="NKX44736.1"/>
    <property type="molecule type" value="Genomic_DNA"/>
</dbReference>
<dbReference type="Gene3D" id="3.10.50.40">
    <property type="match status" value="1"/>
</dbReference>
<dbReference type="InterPro" id="IPR000297">
    <property type="entry name" value="PPIase_PpiC"/>
</dbReference>
<dbReference type="Pfam" id="PF00639">
    <property type="entry name" value="Rotamase"/>
    <property type="match status" value="1"/>
</dbReference>
<keyword evidence="2 10" id="KW-0732">Signal</keyword>
<dbReference type="PANTHER" id="PTHR47637:SF1">
    <property type="entry name" value="CHAPERONE SURA"/>
    <property type="match status" value="1"/>
</dbReference>
<evidence type="ECO:0000256" key="7">
    <source>
        <dbReference type="ARBA" id="ARBA00030642"/>
    </source>
</evidence>
<evidence type="ECO:0000256" key="6">
    <source>
        <dbReference type="ARBA" id="ARBA00023235"/>
    </source>
</evidence>
<sequence length="416" mass="44581">MTETSQTPIRRRLRALALALPLGLAMLAGAGPATAQSPFSAAVRINDGIVTWYEVDQRALFLEVVRTPGDLRAEALETLVNERLQVQEARRMGVVATPEEIEAGVVEFAARADMGPEQFLRAIGEEGVAPETFRDFVANGISWRNVVQTRFGTRARAQVTDAAVEAALAYTPRLEGAQILLAEIVIPVTPENQESLRADLTQAAADLNFNVDDFSEAARRFSAASTREDDGLTGWRPLNAVPPNLREDMVLLAYGETYGPVPLGPAIAIFQMRGLSEGAFRGPTVTSVDYATVALPSRATEEGAAAAAALRAEIDVCDDLYGQRPAGSFERVDQPLGAIPGDIAMALAALDPGEISFDVTRNGGATTLAVMLCARTVAEPEAGLEAVRQQVYVQALQRYADALLEELRADAIIAYE</sequence>
<dbReference type="PANTHER" id="PTHR47637">
    <property type="entry name" value="CHAPERONE SURA"/>
    <property type="match status" value="1"/>
</dbReference>
<evidence type="ECO:0000259" key="11">
    <source>
        <dbReference type="PROSITE" id="PS50198"/>
    </source>
</evidence>
<keyword evidence="5" id="KW-0143">Chaperone</keyword>
<dbReference type="SUPFAM" id="SSF54534">
    <property type="entry name" value="FKBP-like"/>
    <property type="match status" value="1"/>
</dbReference>
<dbReference type="AlphaFoldDB" id="A0A7X6GYG5"/>
<feature type="signal peptide" evidence="10">
    <location>
        <begin position="1"/>
        <end position="35"/>
    </location>
</feature>
<feature type="chain" id="PRO_5030899311" description="Parvulin-like PPIase" evidence="10">
    <location>
        <begin position="36"/>
        <end position="416"/>
    </location>
</feature>
<evidence type="ECO:0000256" key="2">
    <source>
        <dbReference type="ARBA" id="ARBA00022729"/>
    </source>
</evidence>
<proteinExistence type="predicted"/>
<keyword evidence="3" id="KW-0574">Periplasm</keyword>
<comment type="caution">
    <text evidence="12">The sequence shown here is derived from an EMBL/GenBank/DDBJ whole genome shotgun (WGS) entry which is preliminary data.</text>
</comment>
<evidence type="ECO:0000256" key="4">
    <source>
        <dbReference type="ARBA" id="ARBA00023110"/>
    </source>
</evidence>
<reference evidence="12 13" key="1">
    <citation type="submission" date="2020-04" db="EMBL/GenBank/DDBJ databases">
        <authorList>
            <person name="Yoon J."/>
        </authorList>
    </citation>
    <scope>NUCLEOTIDE SEQUENCE [LARGE SCALE GENOMIC DNA]</scope>
    <source>
        <strain evidence="12 13">KMU-115</strain>
    </source>
</reference>
<evidence type="ECO:0000256" key="1">
    <source>
        <dbReference type="ARBA" id="ARBA00018370"/>
    </source>
</evidence>
<dbReference type="Gene3D" id="1.10.4030.10">
    <property type="entry name" value="Porin chaperone SurA, peptide-binding domain"/>
    <property type="match status" value="1"/>
</dbReference>
<organism evidence="12 13">
    <name type="scientific">Roseicyclus persicicus</name>
    <dbReference type="NCBI Taxonomy" id="2650661"/>
    <lineage>
        <taxon>Bacteria</taxon>
        <taxon>Pseudomonadati</taxon>
        <taxon>Pseudomonadota</taxon>
        <taxon>Alphaproteobacteria</taxon>
        <taxon>Rhodobacterales</taxon>
        <taxon>Roseobacteraceae</taxon>
        <taxon>Roseicyclus</taxon>
    </lineage>
</organism>
<dbReference type="Proteomes" id="UP000526408">
    <property type="component" value="Unassembled WGS sequence"/>
</dbReference>
<evidence type="ECO:0000256" key="9">
    <source>
        <dbReference type="PROSITE-ProRule" id="PRU00278"/>
    </source>
</evidence>
<keyword evidence="4 9" id="KW-0697">Rotamase</keyword>
<keyword evidence="6 9" id="KW-0413">Isomerase</keyword>
<evidence type="ECO:0000313" key="13">
    <source>
        <dbReference type="Proteomes" id="UP000526408"/>
    </source>
</evidence>
<evidence type="ECO:0000256" key="10">
    <source>
        <dbReference type="SAM" id="SignalP"/>
    </source>
</evidence>
<dbReference type="SUPFAM" id="SSF109998">
    <property type="entry name" value="Triger factor/SurA peptide-binding domain-like"/>
    <property type="match status" value="1"/>
</dbReference>
<dbReference type="InterPro" id="IPR027304">
    <property type="entry name" value="Trigger_fact/SurA_dom_sf"/>
</dbReference>
<evidence type="ECO:0000313" key="12">
    <source>
        <dbReference type="EMBL" id="NKX44736.1"/>
    </source>
</evidence>
<dbReference type="Pfam" id="PF09312">
    <property type="entry name" value="SurA_N"/>
    <property type="match status" value="1"/>
</dbReference>
<dbReference type="InterPro" id="IPR050280">
    <property type="entry name" value="OMP_Chaperone_SurA"/>
</dbReference>
<feature type="domain" description="PpiC" evidence="11">
    <location>
        <begin position="176"/>
        <end position="274"/>
    </location>
</feature>
<dbReference type="PROSITE" id="PS50198">
    <property type="entry name" value="PPIC_PPIASE_2"/>
    <property type="match status" value="1"/>
</dbReference>
<gene>
    <name evidence="12" type="ORF">HCU73_09050</name>
</gene>
<keyword evidence="13" id="KW-1185">Reference proteome</keyword>
<evidence type="ECO:0000256" key="5">
    <source>
        <dbReference type="ARBA" id="ARBA00023186"/>
    </source>
</evidence>
<dbReference type="RefSeq" id="WP_168623083.1">
    <property type="nucleotide sequence ID" value="NZ_JAAZQQ010000002.1"/>
</dbReference>